<dbReference type="Proteomes" id="UP001055460">
    <property type="component" value="Chromosome"/>
</dbReference>
<dbReference type="InterPro" id="IPR042099">
    <property type="entry name" value="ANL_N_sf"/>
</dbReference>
<dbReference type="RefSeq" id="WP_252160571.1">
    <property type="nucleotide sequence ID" value="NZ_CP098807.1"/>
</dbReference>
<protein>
    <submittedName>
        <fullName evidence="1">Phenylacetate--CoA ligase family protein</fullName>
    </submittedName>
</protein>
<dbReference type="PANTHER" id="PTHR36932">
    <property type="entry name" value="CAPSULAR POLYSACCHARIDE BIOSYNTHESIS PROTEIN"/>
    <property type="match status" value="1"/>
</dbReference>
<evidence type="ECO:0000313" key="2">
    <source>
        <dbReference type="Proteomes" id="UP001055460"/>
    </source>
</evidence>
<name>A0A9Q9DBE0_ENSAD</name>
<reference evidence="1" key="1">
    <citation type="submission" date="2022-06" db="EMBL/GenBank/DDBJ databases">
        <title>Physiological and biochemical characterization and genomic elucidation of a strain of the genus Ensifer adhaerens M8 that combines arsenic oxidation and chromium reduction.</title>
        <authorList>
            <person name="Li X."/>
            <person name="Yu c."/>
        </authorList>
    </citation>
    <scope>NUCLEOTIDE SEQUENCE</scope>
    <source>
        <strain evidence="1">M8</strain>
    </source>
</reference>
<evidence type="ECO:0000313" key="1">
    <source>
        <dbReference type="EMBL" id="USJ25239.1"/>
    </source>
</evidence>
<dbReference type="InterPro" id="IPR053158">
    <property type="entry name" value="CapK_Type1_Caps_Biosynth"/>
</dbReference>
<keyword evidence="1" id="KW-0436">Ligase</keyword>
<dbReference type="GO" id="GO:0016874">
    <property type="term" value="F:ligase activity"/>
    <property type="evidence" value="ECO:0007669"/>
    <property type="project" value="UniProtKB-KW"/>
</dbReference>
<organism evidence="1 2">
    <name type="scientific">Ensifer adhaerens</name>
    <name type="common">Sinorhizobium morelense</name>
    <dbReference type="NCBI Taxonomy" id="106592"/>
    <lineage>
        <taxon>Bacteria</taxon>
        <taxon>Pseudomonadati</taxon>
        <taxon>Pseudomonadota</taxon>
        <taxon>Alphaproteobacteria</taxon>
        <taxon>Hyphomicrobiales</taxon>
        <taxon>Rhizobiaceae</taxon>
        <taxon>Sinorhizobium/Ensifer group</taxon>
        <taxon>Ensifer</taxon>
    </lineage>
</organism>
<sequence length="458" mass="49440">MSPVTAASPTLDRDLLLKTARERLLRSEWSRELLRSFQGGTLQSALKHAVSASPYYRETIGDRLAQGAALKDLPVLTKRALMENFDRIVTDLRLSRQLVEGHLSGQSSGSLLLGEYRAVATGGTTGERGVAVFDPAAWLSAIANMVRFQAIVGIDETTRSVAIFASSPVHISYHIGVELRALRPPAPRLNVLMPIEEIVEGLNLNQPEVISTYPSFVRVLVGEQQAGRLRIRPRLFRTSAETLTEEVRELAAETWQAAIADSYVCTEAGPMGHECLLGDGLHLAEDSFVFEVVDGDDRPVPDGVEGAKLLVTTLANRALPLVRYEISDIVAMATEPCRCGLPFWRIGSIAGRREETLRLPRRGGGTVNVHAHRLRSPLTGAAGVRQFQFVQLPDGLEIAIAVFEGADAAAVHAAVELGVRAALEAVEAEPAEFRVRVVDAIARSGGGAKQKLVVSGGD</sequence>
<dbReference type="Gene3D" id="3.40.50.12780">
    <property type="entry name" value="N-terminal domain of ligase-like"/>
    <property type="match status" value="1"/>
</dbReference>
<gene>
    <name evidence="1" type="ORF">NE863_09825</name>
</gene>
<proteinExistence type="predicted"/>
<dbReference type="PANTHER" id="PTHR36932:SF1">
    <property type="entry name" value="CAPSULAR POLYSACCHARIDE BIOSYNTHESIS PROTEIN"/>
    <property type="match status" value="1"/>
</dbReference>
<accession>A0A9Q9DBE0</accession>
<dbReference type="AlphaFoldDB" id="A0A9Q9DBE0"/>
<dbReference type="EMBL" id="CP098807">
    <property type="protein sequence ID" value="USJ25239.1"/>
    <property type="molecule type" value="Genomic_DNA"/>
</dbReference>
<dbReference type="SUPFAM" id="SSF56801">
    <property type="entry name" value="Acetyl-CoA synthetase-like"/>
    <property type="match status" value="1"/>
</dbReference>